<protein>
    <submittedName>
        <fullName evidence="1">Uncharacterized protein</fullName>
    </submittedName>
</protein>
<dbReference type="Proteomes" id="UP000772186">
    <property type="component" value="Unassembled WGS sequence"/>
</dbReference>
<sequence length="305" mass="36572">MEYEKFENELKMVLLSNNAKKLIYKLIDSPYRFSSNLHPFDFKVKFEQAFLRSQENKYYKFITQCAANMIASYGNKIIESKIVINRTIPNSENEEYEILKANFTHVFVDDVNMKIIAITQKKRDIYSSNEALKNWEKFKESLSIISEAYSNYKIDGYLWFIDPEFRKNESFYHQNSVIQESDKYHYCARYGSELFSIFNSREDWNEMELHIEKFKRQQHKYFLNIPDLNTDPEALEALVELSESNWEKLNSPLPTYMFIRRSIFDESDPNSNLFKAIKYRQIKLVSNDEDELKLGIMRYENETKE</sequence>
<dbReference type="InterPro" id="IPR054784">
    <property type="entry name" value="HpyAIV-type_restriction_enz"/>
</dbReference>
<evidence type="ECO:0000313" key="1">
    <source>
        <dbReference type="EMBL" id="MBZ4195647.1"/>
    </source>
</evidence>
<evidence type="ECO:0000313" key="2">
    <source>
        <dbReference type="Proteomes" id="UP000772186"/>
    </source>
</evidence>
<keyword evidence="2" id="KW-1185">Reference proteome</keyword>
<dbReference type="NCBIfam" id="NF045832">
    <property type="entry name" value="restrict_HpyAIV"/>
    <property type="match status" value="1"/>
</dbReference>
<proteinExistence type="predicted"/>
<reference evidence="1 2" key="1">
    <citation type="submission" date="2021-09" db="EMBL/GenBank/DDBJ databases">
        <title>WGS of Mycoplasma sp. Zaradi2 strains.</title>
        <authorList>
            <person name="Spergser J."/>
        </authorList>
    </citation>
    <scope>NUCLEOTIDE SEQUENCE [LARGE SCALE GENOMIC DNA]</scope>
    <source>
        <strain evidence="1 2">1331</strain>
    </source>
</reference>
<dbReference type="AlphaFoldDB" id="A0A953T7G2"/>
<accession>A0A953T7G2</accession>
<dbReference type="EMBL" id="JAIQBY010000038">
    <property type="protein sequence ID" value="MBZ4195647.1"/>
    <property type="molecule type" value="Genomic_DNA"/>
</dbReference>
<gene>
    <name evidence="1" type="ORF">LAD73_02895</name>
</gene>
<organism evidence="1 2">
    <name type="scientific">Mycoplasma tauri</name>
    <dbReference type="NCBI Taxonomy" id="547987"/>
    <lineage>
        <taxon>Bacteria</taxon>
        <taxon>Bacillati</taxon>
        <taxon>Mycoplasmatota</taxon>
        <taxon>Mollicutes</taxon>
        <taxon>Mycoplasmataceae</taxon>
        <taxon>Mycoplasma</taxon>
    </lineage>
</organism>
<comment type="caution">
    <text evidence="1">The sequence shown here is derived from an EMBL/GenBank/DDBJ whole genome shotgun (WGS) entry which is preliminary data.</text>
</comment>
<dbReference type="RefSeq" id="WP_223644892.1">
    <property type="nucleotide sequence ID" value="NZ_JAIQBX010000020.1"/>
</dbReference>
<name>A0A953T7G2_9MOLU</name>